<evidence type="ECO:0000313" key="2">
    <source>
        <dbReference type="Proteomes" id="UP001604277"/>
    </source>
</evidence>
<dbReference type="Proteomes" id="UP001604277">
    <property type="component" value="Unassembled WGS sequence"/>
</dbReference>
<dbReference type="EMBL" id="JBFOLJ010000006">
    <property type="protein sequence ID" value="KAL2530178.1"/>
    <property type="molecule type" value="Genomic_DNA"/>
</dbReference>
<protein>
    <submittedName>
        <fullName evidence="1">Uncharacterized protein</fullName>
    </submittedName>
</protein>
<evidence type="ECO:0000313" key="1">
    <source>
        <dbReference type="EMBL" id="KAL2530178.1"/>
    </source>
</evidence>
<gene>
    <name evidence="1" type="ORF">Fot_22779</name>
</gene>
<reference evidence="2" key="1">
    <citation type="submission" date="2024-07" db="EMBL/GenBank/DDBJ databases">
        <title>Two chromosome-level genome assemblies of Korean endemic species Abeliophyllum distichum and Forsythia ovata (Oleaceae).</title>
        <authorList>
            <person name="Jang H."/>
        </authorList>
    </citation>
    <scope>NUCLEOTIDE SEQUENCE [LARGE SCALE GENOMIC DNA]</scope>
</reference>
<organism evidence="1 2">
    <name type="scientific">Forsythia ovata</name>
    <dbReference type="NCBI Taxonomy" id="205694"/>
    <lineage>
        <taxon>Eukaryota</taxon>
        <taxon>Viridiplantae</taxon>
        <taxon>Streptophyta</taxon>
        <taxon>Embryophyta</taxon>
        <taxon>Tracheophyta</taxon>
        <taxon>Spermatophyta</taxon>
        <taxon>Magnoliopsida</taxon>
        <taxon>eudicotyledons</taxon>
        <taxon>Gunneridae</taxon>
        <taxon>Pentapetalae</taxon>
        <taxon>asterids</taxon>
        <taxon>lamiids</taxon>
        <taxon>Lamiales</taxon>
        <taxon>Oleaceae</taxon>
        <taxon>Forsythieae</taxon>
        <taxon>Forsythia</taxon>
    </lineage>
</organism>
<name>A0ABD1V0N1_9LAMI</name>
<accession>A0ABD1V0N1</accession>
<keyword evidence="2" id="KW-1185">Reference proteome</keyword>
<comment type="caution">
    <text evidence="1">The sequence shown here is derived from an EMBL/GenBank/DDBJ whole genome shotgun (WGS) entry which is preliminary data.</text>
</comment>
<proteinExistence type="predicted"/>
<dbReference type="AlphaFoldDB" id="A0ABD1V0N1"/>
<sequence>MLDISGGYNLVVESFRCSSDIARLSSYQRLVHVLAVDVPRARVVDAFDIARLERDGILLAESHCYIIRSGPHQVKDYSKRGKLSALVVEGENDVKSGYESPSIA</sequence>